<proteinExistence type="predicted"/>
<protein>
    <submittedName>
        <fullName evidence="1">Uncharacterized protein</fullName>
    </submittedName>
</protein>
<evidence type="ECO:0000313" key="2">
    <source>
        <dbReference type="Proteomes" id="UP000272400"/>
    </source>
</evidence>
<dbReference type="Proteomes" id="UP000272400">
    <property type="component" value="Unassembled WGS sequence"/>
</dbReference>
<sequence>MTPDLTALRASHPEWLIRPTAAGRLFMATRRNHSHLTAEELGAGLAMTLVEDTFEALTEALTAQARIETPKC</sequence>
<keyword evidence="2" id="KW-1185">Reference proteome</keyword>
<reference evidence="1 2" key="1">
    <citation type="submission" date="2018-11" db="EMBL/GenBank/DDBJ databases">
        <title>Sequencing the genomes of 1000 actinobacteria strains.</title>
        <authorList>
            <person name="Klenk H.-P."/>
        </authorList>
    </citation>
    <scope>NUCLEOTIDE SEQUENCE [LARGE SCALE GENOMIC DNA]</scope>
    <source>
        <strain evidence="1 2">DSM 44254</strain>
    </source>
</reference>
<dbReference type="AlphaFoldDB" id="A0A3N1D9J6"/>
<gene>
    <name evidence="1" type="ORF">EDD29_7866</name>
</gene>
<dbReference type="RefSeq" id="WP_123669142.1">
    <property type="nucleotide sequence ID" value="NZ_RJKE01000001.1"/>
</dbReference>
<evidence type="ECO:0000313" key="1">
    <source>
        <dbReference type="EMBL" id="ROO90149.1"/>
    </source>
</evidence>
<comment type="caution">
    <text evidence="1">The sequence shown here is derived from an EMBL/GenBank/DDBJ whole genome shotgun (WGS) entry which is preliminary data.</text>
</comment>
<dbReference type="OrthoDB" id="3480987at2"/>
<name>A0A3N1D9J6_9ACTN</name>
<organism evidence="1 2">
    <name type="scientific">Actinocorallia herbida</name>
    <dbReference type="NCBI Taxonomy" id="58109"/>
    <lineage>
        <taxon>Bacteria</taxon>
        <taxon>Bacillati</taxon>
        <taxon>Actinomycetota</taxon>
        <taxon>Actinomycetes</taxon>
        <taxon>Streptosporangiales</taxon>
        <taxon>Thermomonosporaceae</taxon>
        <taxon>Actinocorallia</taxon>
    </lineage>
</organism>
<accession>A0A3N1D9J6</accession>
<dbReference type="EMBL" id="RJKE01000001">
    <property type="protein sequence ID" value="ROO90149.1"/>
    <property type="molecule type" value="Genomic_DNA"/>
</dbReference>